<evidence type="ECO:0000256" key="1">
    <source>
        <dbReference type="ARBA" id="ARBA00004123"/>
    </source>
</evidence>
<evidence type="ECO:0000256" key="2">
    <source>
        <dbReference type="ARBA" id="ARBA00004496"/>
    </source>
</evidence>
<evidence type="ECO:0000256" key="5">
    <source>
        <dbReference type="ARBA" id="ARBA00022771"/>
    </source>
</evidence>
<feature type="region of interest" description="Disordered" evidence="11">
    <location>
        <begin position="1"/>
        <end position="31"/>
    </location>
</feature>
<dbReference type="PANTHER" id="PTHR23285">
    <property type="entry name" value="RING FINGER AND KH DOMAIN CONTAINING PROTEIN 1"/>
    <property type="match status" value="1"/>
</dbReference>
<dbReference type="CDD" id="cd22424">
    <property type="entry name" value="KH-I_MEX3_rpt2"/>
    <property type="match status" value="1"/>
</dbReference>
<gene>
    <name evidence="13" type="ORF">CLUMA_CG020525</name>
</gene>
<evidence type="ECO:0000256" key="11">
    <source>
        <dbReference type="SAM" id="MobiDB-lite"/>
    </source>
</evidence>
<accession>A0A1J1J582</accession>
<dbReference type="Pfam" id="PF13920">
    <property type="entry name" value="zf-C3HC4_3"/>
    <property type="match status" value="1"/>
</dbReference>
<dbReference type="InterPro" id="IPR047227">
    <property type="entry name" value="MEX3"/>
</dbReference>
<keyword evidence="6" id="KW-0862">Zinc</keyword>
<evidence type="ECO:0000256" key="9">
    <source>
        <dbReference type="PROSITE-ProRule" id="PRU00117"/>
    </source>
</evidence>
<protein>
    <submittedName>
        <fullName evidence="13">CLUMA_CG020525, isoform A</fullName>
    </submittedName>
</protein>
<keyword evidence="4" id="KW-0677">Repeat</keyword>
<keyword evidence="5 10" id="KW-0863">Zinc-finger</keyword>
<dbReference type="EMBL" id="CVRI01000072">
    <property type="protein sequence ID" value="CRL07560.1"/>
    <property type="molecule type" value="Genomic_DNA"/>
</dbReference>
<dbReference type="GO" id="GO:0008270">
    <property type="term" value="F:zinc ion binding"/>
    <property type="evidence" value="ECO:0007669"/>
    <property type="project" value="UniProtKB-KW"/>
</dbReference>
<dbReference type="Proteomes" id="UP000183832">
    <property type="component" value="Unassembled WGS sequence"/>
</dbReference>
<feature type="region of interest" description="Disordered" evidence="11">
    <location>
        <begin position="413"/>
        <end position="436"/>
    </location>
</feature>
<dbReference type="CDD" id="cd22423">
    <property type="entry name" value="KH-I_MEX3_rpt1"/>
    <property type="match status" value="1"/>
</dbReference>
<dbReference type="FunFam" id="3.30.1370.10:FF:000012">
    <property type="entry name" value="Mex-3 RNA-binding family member D"/>
    <property type="match status" value="1"/>
</dbReference>
<dbReference type="SMART" id="SM00322">
    <property type="entry name" value="KH"/>
    <property type="match status" value="2"/>
</dbReference>
<evidence type="ECO:0000313" key="13">
    <source>
        <dbReference type="EMBL" id="CRL07560.1"/>
    </source>
</evidence>
<dbReference type="InterPro" id="IPR013083">
    <property type="entry name" value="Znf_RING/FYVE/PHD"/>
</dbReference>
<dbReference type="PROSITE" id="PS50084">
    <property type="entry name" value="KH_TYPE_1"/>
    <property type="match status" value="2"/>
</dbReference>
<sequence length="491" mass="52817">MSSIFDLNERMLSPPSTPVTGSSDNDHTHPLGNQRALEKLALELSMLDLTNNSNVDVLTPGIAAMEAAFLDIEQINQQMNSPTSDGLAAGSTLNAFTSMLGFSPVSGVHFDDRSKKSQNMTECVPVPSSEHVAEIVGRQGCKIKALRAKTNTYIKTPVRGEEPVFVVTGRKEDVAKAKREILSAAEHFSLIRASRKPSLLGGLTGKGTPPGPPTNVPGQITILVRVPYRVVGLVVGPKGATIKHIQQQTQTYIVTPSRDKEPVFEVTGMPDNVQSARRQIEAHIALRTGNSPNANGLNGMAGDMNMSESQDFLSSPLLSSLYKNGLSSLLEHLEMKDQENQFGQATQMTSSTGSSTCSSNSSTSSKSASMMIRPELIDLWKTMGNENSLDCDEGISDSPINIWSLPNSSSLIGSRSSPTASASPTDSLLTPGNQSKTKRDCYYCGEKEANSMLVPCGHQIFCLECSERVCDAHEPCPVCNQKPTQSMKILI</sequence>
<dbReference type="InterPro" id="IPR047228">
    <property type="entry name" value="KH-I_MEX3_rpt1"/>
</dbReference>
<dbReference type="InterPro" id="IPR001841">
    <property type="entry name" value="Znf_RING"/>
</dbReference>
<feature type="compositionally biased region" description="Low complexity" evidence="11">
    <location>
        <begin position="414"/>
        <end position="427"/>
    </location>
</feature>
<keyword evidence="14" id="KW-1185">Reference proteome</keyword>
<evidence type="ECO:0000256" key="6">
    <source>
        <dbReference type="ARBA" id="ARBA00022833"/>
    </source>
</evidence>
<evidence type="ECO:0000256" key="7">
    <source>
        <dbReference type="ARBA" id="ARBA00022884"/>
    </source>
</evidence>
<dbReference type="PANTHER" id="PTHR23285:SF7">
    <property type="entry name" value="LD09246P1"/>
    <property type="match status" value="1"/>
</dbReference>
<reference evidence="13 14" key="1">
    <citation type="submission" date="2015-04" db="EMBL/GenBank/DDBJ databases">
        <authorList>
            <person name="Syromyatnikov M.Y."/>
            <person name="Popov V.N."/>
        </authorList>
    </citation>
    <scope>NUCLEOTIDE SEQUENCE [LARGE SCALE GENOMIC DNA]</scope>
</reference>
<dbReference type="SUPFAM" id="SSF54791">
    <property type="entry name" value="Eukaryotic type KH-domain (KH-domain type I)"/>
    <property type="match status" value="2"/>
</dbReference>
<dbReference type="GO" id="GO:0003723">
    <property type="term" value="F:RNA binding"/>
    <property type="evidence" value="ECO:0007669"/>
    <property type="project" value="UniProtKB-UniRule"/>
</dbReference>
<feature type="compositionally biased region" description="Low complexity" evidence="11">
    <location>
        <begin position="349"/>
        <end position="368"/>
    </location>
</feature>
<dbReference type="InterPro" id="IPR047226">
    <property type="entry name" value="KH-I_MEX3_rpt2"/>
</dbReference>
<dbReference type="InterPro" id="IPR004088">
    <property type="entry name" value="KH_dom_type_1"/>
</dbReference>
<dbReference type="OrthoDB" id="427410at2759"/>
<evidence type="ECO:0000313" key="14">
    <source>
        <dbReference type="Proteomes" id="UP000183832"/>
    </source>
</evidence>
<dbReference type="AlphaFoldDB" id="A0A1J1J582"/>
<evidence type="ECO:0000256" key="3">
    <source>
        <dbReference type="ARBA" id="ARBA00022490"/>
    </source>
</evidence>
<name>A0A1J1J582_9DIPT</name>
<feature type="region of interest" description="Disordered" evidence="11">
    <location>
        <begin position="343"/>
        <end position="368"/>
    </location>
</feature>
<proteinExistence type="predicted"/>
<dbReference type="Gene3D" id="3.30.1370.10">
    <property type="entry name" value="K Homology domain, type 1"/>
    <property type="match status" value="2"/>
</dbReference>
<feature type="domain" description="RING-type" evidence="12">
    <location>
        <begin position="441"/>
        <end position="480"/>
    </location>
</feature>
<keyword evidence="5 10" id="KW-0479">Metal-binding</keyword>
<dbReference type="GO" id="GO:0005737">
    <property type="term" value="C:cytoplasm"/>
    <property type="evidence" value="ECO:0007669"/>
    <property type="project" value="UniProtKB-SubCell"/>
</dbReference>
<dbReference type="GO" id="GO:0005634">
    <property type="term" value="C:nucleus"/>
    <property type="evidence" value="ECO:0007669"/>
    <property type="project" value="UniProtKB-SubCell"/>
</dbReference>
<organism evidence="13 14">
    <name type="scientific">Clunio marinus</name>
    <dbReference type="NCBI Taxonomy" id="568069"/>
    <lineage>
        <taxon>Eukaryota</taxon>
        <taxon>Metazoa</taxon>
        <taxon>Ecdysozoa</taxon>
        <taxon>Arthropoda</taxon>
        <taxon>Hexapoda</taxon>
        <taxon>Insecta</taxon>
        <taxon>Pterygota</taxon>
        <taxon>Neoptera</taxon>
        <taxon>Endopterygota</taxon>
        <taxon>Diptera</taxon>
        <taxon>Nematocera</taxon>
        <taxon>Chironomoidea</taxon>
        <taxon>Chironomidae</taxon>
        <taxon>Clunio</taxon>
    </lineage>
</organism>
<dbReference type="InterPro" id="IPR036612">
    <property type="entry name" value="KH_dom_type_1_sf"/>
</dbReference>
<evidence type="ECO:0000256" key="4">
    <source>
        <dbReference type="ARBA" id="ARBA00022737"/>
    </source>
</evidence>
<keyword evidence="3" id="KW-0963">Cytoplasm</keyword>
<dbReference type="PROSITE" id="PS50089">
    <property type="entry name" value="ZF_RING_2"/>
    <property type="match status" value="1"/>
</dbReference>
<dbReference type="InterPro" id="IPR004087">
    <property type="entry name" value="KH_dom"/>
</dbReference>
<dbReference type="Pfam" id="PF00013">
    <property type="entry name" value="KH_1"/>
    <property type="match status" value="2"/>
</dbReference>
<dbReference type="Gene3D" id="3.30.40.10">
    <property type="entry name" value="Zinc/RING finger domain, C3HC4 (zinc finger)"/>
    <property type="match status" value="1"/>
</dbReference>
<evidence type="ECO:0000259" key="12">
    <source>
        <dbReference type="PROSITE" id="PS50089"/>
    </source>
</evidence>
<comment type="subcellular location">
    <subcellularLocation>
        <location evidence="2">Cytoplasm</location>
    </subcellularLocation>
    <subcellularLocation>
        <location evidence="1">Nucleus</location>
    </subcellularLocation>
</comment>
<dbReference type="STRING" id="568069.A0A1J1J582"/>
<keyword evidence="8" id="KW-0539">Nucleus</keyword>
<dbReference type="GO" id="GO:0010468">
    <property type="term" value="P:regulation of gene expression"/>
    <property type="evidence" value="ECO:0007669"/>
    <property type="project" value="UniProtKB-ARBA"/>
</dbReference>
<dbReference type="SUPFAM" id="SSF57850">
    <property type="entry name" value="RING/U-box"/>
    <property type="match status" value="1"/>
</dbReference>
<evidence type="ECO:0000256" key="10">
    <source>
        <dbReference type="PROSITE-ProRule" id="PRU00175"/>
    </source>
</evidence>
<evidence type="ECO:0000256" key="8">
    <source>
        <dbReference type="ARBA" id="ARBA00023242"/>
    </source>
</evidence>
<keyword evidence="7 9" id="KW-0694">RNA-binding</keyword>